<protein>
    <recommendedName>
        <fullName evidence="8">FAD/NAD(P)-binding domain-containing protein</fullName>
    </recommendedName>
</protein>
<evidence type="ECO:0000256" key="3">
    <source>
        <dbReference type="ARBA" id="ARBA00022827"/>
    </source>
</evidence>
<dbReference type="PRINTS" id="PR00419">
    <property type="entry name" value="ADXRDTASE"/>
</dbReference>
<dbReference type="Pfam" id="PF13450">
    <property type="entry name" value="NAD_binding_8"/>
    <property type="match status" value="1"/>
</dbReference>
<comment type="similarity">
    <text evidence="1">Belongs to the FMO family.</text>
</comment>
<keyword evidence="2" id="KW-0285">Flavoprotein</keyword>
<name>A0A8H7VLS7_9FUNG</name>
<dbReference type="InterPro" id="IPR036188">
    <property type="entry name" value="FAD/NAD-bd_sf"/>
</dbReference>
<evidence type="ECO:0000313" key="7">
    <source>
        <dbReference type="Proteomes" id="UP000646827"/>
    </source>
</evidence>
<evidence type="ECO:0000313" key="6">
    <source>
        <dbReference type="EMBL" id="KAG2219309.1"/>
    </source>
</evidence>
<dbReference type="GO" id="GO:0050660">
    <property type="term" value="F:flavin adenine dinucleotide binding"/>
    <property type="evidence" value="ECO:0007669"/>
    <property type="project" value="InterPro"/>
</dbReference>
<feature type="region of interest" description="Disordered" evidence="5">
    <location>
        <begin position="105"/>
        <end position="129"/>
    </location>
</feature>
<feature type="compositionally biased region" description="Polar residues" evidence="5">
    <location>
        <begin position="107"/>
        <end position="120"/>
    </location>
</feature>
<evidence type="ECO:0000256" key="5">
    <source>
        <dbReference type="SAM" id="MobiDB-lite"/>
    </source>
</evidence>
<dbReference type="Proteomes" id="UP000646827">
    <property type="component" value="Unassembled WGS sequence"/>
</dbReference>
<accession>A0A8H7VLS7</accession>
<dbReference type="Gene3D" id="3.50.50.60">
    <property type="entry name" value="FAD/NAD(P)-binding domain"/>
    <property type="match status" value="2"/>
</dbReference>
<keyword evidence="4" id="KW-0560">Oxidoreductase</keyword>
<dbReference type="EMBL" id="JAEPRB010000185">
    <property type="protein sequence ID" value="KAG2219309.1"/>
    <property type="molecule type" value="Genomic_DNA"/>
</dbReference>
<dbReference type="InterPro" id="IPR020946">
    <property type="entry name" value="Flavin_mOase-like"/>
</dbReference>
<comment type="caution">
    <text evidence="6">The sequence shown here is derived from an EMBL/GenBank/DDBJ whole genome shotgun (WGS) entry which is preliminary data.</text>
</comment>
<evidence type="ECO:0000256" key="1">
    <source>
        <dbReference type="ARBA" id="ARBA00009183"/>
    </source>
</evidence>
<organism evidence="6 7">
    <name type="scientific">Circinella minor</name>
    <dbReference type="NCBI Taxonomy" id="1195481"/>
    <lineage>
        <taxon>Eukaryota</taxon>
        <taxon>Fungi</taxon>
        <taxon>Fungi incertae sedis</taxon>
        <taxon>Mucoromycota</taxon>
        <taxon>Mucoromycotina</taxon>
        <taxon>Mucoromycetes</taxon>
        <taxon>Mucorales</taxon>
        <taxon>Lichtheimiaceae</taxon>
        <taxon>Circinella</taxon>
    </lineage>
</organism>
<sequence length="585" mass="66808">MTVAIYNQEVINTDDKVVNHQQQSSLSPPFFYPEASLDDVIKKAQFEATEAKKNPHTFKKSIQRVAVIGAGPSGLPTAKALKEHGLEVKIFERMGEVGGNWVYSEESPLTPSIPSDNNPAPRSKQDVLEKQKKEDGILMEANHKERMSHAPSTACYAGLHNNTAAPIMLNYEDFPWPEDTPWYISHTRVHQYFKDYANEYGLYDLVELNTNVEFVERKQQSTEEEEEKEEGWELTVRKREEFDNGMVRYKSWTESFDAVVMASGGFHRPQVPEFKHLREYNEQWPERIIHSKQYRRHTDFVGKNVLIVGGNASGVDIAFHLEGTAKNVYMVIRNEIDPSIEQSTVGLLLRSMIPDNVIRKRGIVAFSNLNGDVDGSITFNDGTVVNDIDTVIFATGFITDFEYFGPLQAVRRNQEQQQQQQEKTKENGDATEEPLVISNGRRVLNTYQEVFLIRDPTLAFVGVPGHIINTAFFYYQAQAVARVWSGSAFLPSQQKMQEYVDSTTLYPSFPDDVNLQSGILHSQRFVTWLNDHANYIVNNKSNEEGKKKELYTLKGIDPNLNAKWVEIRESWPQRSLDVKKALKEI</sequence>
<dbReference type="OrthoDB" id="66881at2759"/>
<reference evidence="6 7" key="1">
    <citation type="submission" date="2020-12" db="EMBL/GenBank/DDBJ databases">
        <title>Metabolic potential, ecology and presence of endohyphal bacteria is reflected in genomic diversity of Mucoromycotina.</title>
        <authorList>
            <person name="Muszewska A."/>
            <person name="Okrasinska A."/>
            <person name="Steczkiewicz K."/>
            <person name="Drgas O."/>
            <person name="Orlowska M."/>
            <person name="Perlinska-Lenart U."/>
            <person name="Aleksandrzak-Piekarczyk T."/>
            <person name="Szatraj K."/>
            <person name="Zielenkiewicz U."/>
            <person name="Pilsyk S."/>
            <person name="Malc E."/>
            <person name="Mieczkowski P."/>
            <person name="Kruszewska J.S."/>
            <person name="Biernat P."/>
            <person name="Pawlowska J."/>
        </authorList>
    </citation>
    <scope>NUCLEOTIDE SEQUENCE [LARGE SCALE GENOMIC DNA]</scope>
    <source>
        <strain evidence="6 7">CBS 142.35</strain>
    </source>
</reference>
<dbReference type="InterPro" id="IPR050346">
    <property type="entry name" value="FMO-like"/>
</dbReference>
<evidence type="ECO:0008006" key="8">
    <source>
        <dbReference type="Google" id="ProtNLM"/>
    </source>
</evidence>
<dbReference type="SUPFAM" id="SSF51905">
    <property type="entry name" value="FAD/NAD(P)-binding domain"/>
    <property type="match status" value="2"/>
</dbReference>
<gene>
    <name evidence="6" type="ORF">INT45_003131</name>
</gene>
<keyword evidence="7" id="KW-1185">Reference proteome</keyword>
<dbReference type="Pfam" id="PF00743">
    <property type="entry name" value="FMO-like"/>
    <property type="match status" value="1"/>
</dbReference>
<dbReference type="GO" id="GO:0004499">
    <property type="term" value="F:N,N-dimethylaniline monooxygenase activity"/>
    <property type="evidence" value="ECO:0007669"/>
    <property type="project" value="InterPro"/>
</dbReference>
<dbReference type="AlphaFoldDB" id="A0A8H7VLS7"/>
<dbReference type="GO" id="GO:0050661">
    <property type="term" value="F:NADP binding"/>
    <property type="evidence" value="ECO:0007669"/>
    <property type="project" value="InterPro"/>
</dbReference>
<dbReference type="PANTHER" id="PTHR23023">
    <property type="entry name" value="DIMETHYLANILINE MONOOXYGENASE"/>
    <property type="match status" value="1"/>
</dbReference>
<evidence type="ECO:0000256" key="4">
    <source>
        <dbReference type="ARBA" id="ARBA00023002"/>
    </source>
</evidence>
<feature type="region of interest" description="Disordered" evidence="5">
    <location>
        <begin position="412"/>
        <end position="434"/>
    </location>
</feature>
<evidence type="ECO:0000256" key="2">
    <source>
        <dbReference type="ARBA" id="ARBA00022630"/>
    </source>
</evidence>
<proteinExistence type="inferred from homology"/>
<keyword evidence="3" id="KW-0274">FAD</keyword>